<comment type="similarity">
    <text evidence="1 3">Belongs to the pirin family.</text>
</comment>
<protein>
    <submittedName>
        <fullName evidence="6">Pirin</fullName>
    </submittedName>
</protein>
<dbReference type="Pfam" id="PF17954">
    <property type="entry name" value="Pirin_C_2"/>
    <property type="match status" value="1"/>
</dbReference>
<dbReference type="KEGG" id="samy:DB32_002651"/>
<feature type="binding site" evidence="2">
    <location>
        <position position="94"/>
    </location>
    <ligand>
        <name>Fe cation</name>
        <dbReference type="ChEBI" id="CHEBI:24875"/>
    </ligand>
</feature>
<feature type="binding site" evidence="2">
    <location>
        <position position="138"/>
    </location>
    <ligand>
        <name>Fe cation</name>
        <dbReference type="ChEBI" id="CHEBI:24875"/>
    </ligand>
</feature>
<feature type="domain" description="Pirin N-terminal" evidence="4">
    <location>
        <begin position="48"/>
        <end position="156"/>
    </location>
</feature>
<gene>
    <name evidence="6" type="ORF">DB32_002651</name>
</gene>
<dbReference type="InterPro" id="IPR012093">
    <property type="entry name" value="Pirin"/>
</dbReference>
<sequence length="269" mass="29616">MKRRDAITTGVMGATALLAGCRPEPTTTVASGREIDPMITLRRADDRFHTDMGWLDSRHTFSFGGHYDARHVGFRALRVINDDRVTAGAGFPTHGHRDMEILSYVLEGALEHRDSMGTGSVIRPGDVQRMSAGSGVLHSEYNPQADAGTRFLQIWIVPERGGLAPSYEQKRFDEAERRGRLRLVASRDGREGSIRVHQDVDLYASLLGAGERAELALRPGRHAWVQVARGSVQLGDQTLREGDGASLSEETRLALEGREDSEVLVFDLA</sequence>
<dbReference type="STRING" id="927083.DB32_002651"/>
<dbReference type="GO" id="GO:0046872">
    <property type="term" value="F:metal ion binding"/>
    <property type="evidence" value="ECO:0007669"/>
    <property type="project" value="UniProtKB-KW"/>
</dbReference>
<dbReference type="PIRSF" id="PIRSF006232">
    <property type="entry name" value="Pirin"/>
    <property type="match status" value="1"/>
</dbReference>
<dbReference type="AlphaFoldDB" id="A0A0F6W2D9"/>
<dbReference type="PANTHER" id="PTHR43212:SF3">
    <property type="entry name" value="QUERCETIN 2,3-DIOXYGENASE"/>
    <property type="match status" value="1"/>
</dbReference>
<proteinExistence type="inferred from homology"/>
<dbReference type="InterPro" id="IPR041602">
    <property type="entry name" value="Quercetinase_C"/>
</dbReference>
<evidence type="ECO:0000313" key="6">
    <source>
        <dbReference type="EMBL" id="AKF05502.1"/>
    </source>
</evidence>
<feature type="domain" description="Quercetin 2,3-dioxygenase C-terminal cupin" evidence="5">
    <location>
        <begin position="183"/>
        <end position="268"/>
    </location>
</feature>
<dbReference type="CDD" id="cd02910">
    <property type="entry name" value="cupin_Yhhw_N"/>
    <property type="match status" value="1"/>
</dbReference>
<dbReference type="Proteomes" id="UP000034883">
    <property type="component" value="Chromosome"/>
</dbReference>
<accession>A0A0F6W2D9</accession>
<keyword evidence="7" id="KW-1185">Reference proteome</keyword>
<reference evidence="6 7" key="1">
    <citation type="submission" date="2015-03" db="EMBL/GenBank/DDBJ databases">
        <title>Genome assembly of Sandaracinus amylolyticus DSM 53668.</title>
        <authorList>
            <person name="Sharma G."/>
            <person name="Subramanian S."/>
        </authorList>
    </citation>
    <scope>NUCLEOTIDE SEQUENCE [LARGE SCALE GENOMIC DNA]</scope>
    <source>
        <strain evidence="6 7">DSM 53668</strain>
    </source>
</reference>
<dbReference type="PROSITE" id="PS51257">
    <property type="entry name" value="PROKAR_LIPOPROTEIN"/>
    <property type="match status" value="1"/>
</dbReference>
<keyword evidence="2" id="KW-0408">Iron</keyword>
<evidence type="ECO:0000256" key="2">
    <source>
        <dbReference type="PIRSR" id="PIRSR006232-1"/>
    </source>
</evidence>
<evidence type="ECO:0000259" key="5">
    <source>
        <dbReference type="Pfam" id="PF17954"/>
    </source>
</evidence>
<name>A0A0F6W2D9_9BACT</name>
<evidence type="ECO:0000313" key="7">
    <source>
        <dbReference type="Proteomes" id="UP000034883"/>
    </source>
</evidence>
<evidence type="ECO:0000259" key="4">
    <source>
        <dbReference type="Pfam" id="PF02678"/>
    </source>
</evidence>
<dbReference type="PANTHER" id="PTHR43212">
    <property type="entry name" value="QUERCETIN 2,3-DIOXYGENASE"/>
    <property type="match status" value="1"/>
</dbReference>
<dbReference type="Pfam" id="PF02678">
    <property type="entry name" value="Pirin"/>
    <property type="match status" value="1"/>
</dbReference>
<dbReference type="InterPro" id="IPR011051">
    <property type="entry name" value="RmlC_Cupin_sf"/>
</dbReference>
<dbReference type="SUPFAM" id="SSF51182">
    <property type="entry name" value="RmlC-like cupins"/>
    <property type="match status" value="1"/>
</dbReference>
<dbReference type="Gene3D" id="2.60.120.10">
    <property type="entry name" value="Jelly Rolls"/>
    <property type="match status" value="2"/>
</dbReference>
<dbReference type="CDD" id="cd20311">
    <property type="entry name" value="cupin_Yhhw_C"/>
    <property type="match status" value="1"/>
</dbReference>
<evidence type="ECO:0000256" key="3">
    <source>
        <dbReference type="RuleBase" id="RU003457"/>
    </source>
</evidence>
<feature type="binding site" evidence="2">
    <location>
        <position position="96"/>
    </location>
    <ligand>
        <name>Fe cation</name>
        <dbReference type="ChEBI" id="CHEBI:24875"/>
    </ligand>
</feature>
<feature type="binding site" evidence="2">
    <location>
        <position position="140"/>
    </location>
    <ligand>
        <name>Fe cation</name>
        <dbReference type="ChEBI" id="CHEBI:24875"/>
    </ligand>
</feature>
<dbReference type="InterPro" id="IPR003829">
    <property type="entry name" value="Pirin_N_dom"/>
</dbReference>
<keyword evidence="2" id="KW-0479">Metal-binding</keyword>
<dbReference type="EMBL" id="CP011125">
    <property type="protein sequence ID" value="AKF05502.1"/>
    <property type="molecule type" value="Genomic_DNA"/>
</dbReference>
<dbReference type="InterPro" id="IPR014710">
    <property type="entry name" value="RmlC-like_jellyroll"/>
</dbReference>
<evidence type="ECO:0000256" key="1">
    <source>
        <dbReference type="ARBA" id="ARBA00008416"/>
    </source>
</evidence>
<comment type="cofactor">
    <cofactor evidence="2">
        <name>Fe cation</name>
        <dbReference type="ChEBI" id="CHEBI:24875"/>
    </cofactor>
    <text evidence="2">Binds 1 Fe cation per subunit.</text>
</comment>
<organism evidence="6 7">
    <name type="scientific">Sandaracinus amylolyticus</name>
    <dbReference type="NCBI Taxonomy" id="927083"/>
    <lineage>
        <taxon>Bacteria</taxon>
        <taxon>Pseudomonadati</taxon>
        <taxon>Myxococcota</taxon>
        <taxon>Polyangia</taxon>
        <taxon>Polyangiales</taxon>
        <taxon>Sandaracinaceae</taxon>
        <taxon>Sandaracinus</taxon>
    </lineage>
</organism>